<dbReference type="PROSITE" id="PS00819">
    <property type="entry name" value="DPS_2"/>
    <property type="match status" value="1"/>
</dbReference>
<dbReference type="RefSeq" id="WP_036675768.1">
    <property type="nucleotide sequence ID" value="NZ_JNVM01000002.1"/>
</dbReference>
<evidence type="ECO:0000256" key="2">
    <source>
        <dbReference type="RuleBase" id="RU003875"/>
    </source>
</evidence>
<comment type="similarity">
    <text evidence="1 2">Belongs to the Dps family.</text>
</comment>
<dbReference type="PRINTS" id="PR01346">
    <property type="entry name" value="HELNAPAPROT"/>
</dbReference>
<reference evidence="4 5" key="1">
    <citation type="submission" date="2014-06" db="EMBL/GenBank/DDBJ databases">
        <title>Draft genome sequence of Paenibacillus sp. MSt1.</title>
        <authorList>
            <person name="Aw Y.K."/>
            <person name="Ong K.S."/>
            <person name="Gan H.M."/>
            <person name="Lee S.M."/>
        </authorList>
    </citation>
    <scope>NUCLEOTIDE SEQUENCE [LARGE SCALE GENOMIC DNA]</scope>
    <source>
        <strain evidence="4 5">MSt1</strain>
    </source>
</reference>
<evidence type="ECO:0000256" key="1">
    <source>
        <dbReference type="ARBA" id="ARBA00009497"/>
    </source>
</evidence>
<keyword evidence="5" id="KW-1185">Reference proteome</keyword>
<evidence type="ECO:0000313" key="5">
    <source>
        <dbReference type="Proteomes" id="UP000028123"/>
    </source>
</evidence>
<dbReference type="GO" id="GO:0008199">
    <property type="term" value="F:ferric iron binding"/>
    <property type="evidence" value="ECO:0007669"/>
    <property type="project" value="InterPro"/>
</dbReference>
<dbReference type="InterPro" id="IPR009078">
    <property type="entry name" value="Ferritin-like_SF"/>
</dbReference>
<sequence>MNEQLTVLLNNQIANWSVLYVKLHNYHWYVKGPQFFTLHTKFEELYTEAALHVDALAERLLALGGKPVATMSGSLRLASIREAEGEETAEQMVAALVNDFTLIIGELKTGMKYAESIQDETTGDLLLAVHSSLEKHVWMLNAFLGN</sequence>
<evidence type="ECO:0000313" key="4">
    <source>
        <dbReference type="EMBL" id="KEQ27804.1"/>
    </source>
</evidence>
<dbReference type="Gene3D" id="1.20.1260.10">
    <property type="match status" value="1"/>
</dbReference>
<dbReference type="InterPro" id="IPR012347">
    <property type="entry name" value="Ferritin-like"/>
</dbReference>
<dbReference type="InterPro" id="IPR002177">
    <property type="entry name" value="DPS_DNA-bd"/>
</dbReference>
<protein>
    <submittedName>
        <fullName evidence="4">General stress protein</fullName>
    </submittedName>
</protein>
<dbReference type="PANTHER" id="PTHR42932:SF1">
    <property type="entry name" value="GENERAL STRESS PROTEIN 20U"/>
    <property type="match status" value="1"/>
</dbReference>
<dbReference type="CDD" id="cd01043">
    <property type="entry name" value="DPS"/>
    <property type="match status" value="1"/>
</dbReference>
<dbReference type="OrthoDB" id="9797023at2"/>
<proteinExistence type="inferred from homology"/>
<feature type="domain" description="Ferritin/DPS" evidence="3">
    <location>
        <begin position="8"/>
        <end position="146"/>
    </location>
</feature>
<comment type="caution">
    <text evidence="4">The sequence shown here is derived from an EMBL/GenBank/DDBJ whole genome shotgun (WGS) entry which is preliminary data.</text>
</comment>
<dbReference type="EMBL" id="JNVM01000002">
    <property type="protein sequence ID" value="KEQ27804.1"/>
    <property type="molecule type" value="Genomic_DNA"/>
</dbReference>
<dbReference type="SUPFAM" id="SSF47240">
    <property type="entry name" value="Ferritin-like"/>
    <property type="match status" value="1"/>
</dbReference>
<dbReference type="GO" id="GO:0016722">
    <property type="term" value="F:oxidoreductase activity, acting on metal ions"/>
    <property type="evidence" value="ECO:0007669"/>
    <property type="project" value="InterPro"/>
</dbReference>
<dbReference type="PANTHER" id="PTHR42932">
    <property type="entry name" value="GENERAL STRESS PROTEIN 20U"/>
    <property type="match status" value="1"/>
</dbReference>
<dbReference type="PROSITE" id="PS00818">
    <property type="entry name" value="DPS_1"/>
    <property type="match status" value="1"/>
</dbReference>
<name>A0A081PAT1_9BACL</name>
<dbReference type="eggNOG" id="COG0783">
    <property type="taxonomic scope" value="Bacteria"/>
</dbReference>
<dbReference type="AlphaFoldDB" id="A0A081PAT1"/>
<evidence type="ECO:0000259" key="3">
    <source>
        <dbReference type="Pfam" id="PF00210"/>
    </source>
</evidence>
<dbReference type="InterPro" id="IPR008331">
    <property type="entry name" value="Ferritin_DPS_dom"/>
</dbReference>
<dbReference type="InterPro" id="IPR023188">
    <property type="entry name" value="DPS_DNA-bd_CS"/>
</dbReference>
<dbReference type="Pfam" id="PF00210">
    <property type="entry name" value="Ferritin"/>
    <property type="match status" value="1"/>
</dbReference>
<dbReference type="Proteomes" id="UP000028123">
    <property type="component" value="Unassembled WGS sequence"/>
</dbReference>
<organism evidence="4 5">
    <name type="scientific">Paenibacillus tyrfis</name>
    <dbReference type="NCBI Taxonomy" id="1501230"/>
    <lineage>
        <taxon>Bacteria</taxon>
        <taxon>Bacillati</taxon>
        <taxon>Bacillota</taxon>
        <taxon>Bacilli</taxon>
        <taxon>Bacillales</taxon>
        <taxon>Paenibacillaceae</taxon>
        <taxon>Paenibacillus</taxon>
    </lineage>
</organism>
<accession>A0A081PAT1</accession>
<gene>
    <name evidence="4" type="ORF">ET33_14140</name>
</gene>
<dbReference type="PIRSF" id="PIRSF005900">
    <property type="entry name" value="Dps"/>
    <property type="match status" value="1"/>
</dbReference>